<keyword evidence="3" id="KW-1185">Reference proteome</keyword>
<dbReference type="AlphaFoldDB" id="A0AB34IZU3"/>
<accession>A0AB34IZU3</accession>
<evidence type="ECO:0000313" key="2">
    <source>
        <dbReference type="EMBL" id="KAL1510677.1"/>
    </source>
</evidence>
<evidence type="ECO:0000313" key="3">
    <source>
        <dbReference type="Proteomes" id="UP001515480"/>
    </source>
</evidence>
<protein>
    <recommendedName>
        <fullName evidence="4">Chromo domain-containing protein</fullName>
    </recommendedName>
</protein>
<feature type="region of interest" description="Disordered" evidence="1">
    <location>
        <begin position="105"/>
        <end position="141"/>
    </location>
</feature>
<comment type="caution">
    <text evidence="2">The sequence shown here is derived from an EMBL/GenBank/DDBJ whole genome shotgun (WGS) entry which is preliminary data.</text>
</comment>
<organism evidence="2 3">
    <name type="scientific">Prymnesium parvum</name>
    <name type="common">Toxic golden alga</name>
    <dbReference type="NCBI Taxonomy" id="97485"/>
    <lineage>
        <taxon>Eukaryota</taxon>
        <taxon>Haptista</taxon>
        <taxon>Haptophyta</taxon>
        <taxon>Prymnesiophyceae</taxon>
        <taxon>Prymnesiales</taxon>
        <taxon>Prymnesiaceae</taxon>
        <taxon>Prymnesium</taxon>
    </lineage>
</organism>
<gene>
    <name evidence="2" type="ORF">AB1Y20_006973</name>
</gene>
<proteinExistence type="predicted"/>
<evidence type="ECO:0008006" key="4">
    <source>
        <dbReference type="Google" id="ProtNLM"/>
    </source>
</evidence>
<sequence>MAPLALSKPLCLRAPIAKFQDEVFDRTRARAMADANLRLPRNAWWKVRCLKDLKVENGASFWLVAWDGSDSSGRAWPDSWEPTMNISKDLRDDDTVADFRALTAGGGLARGKGRGQENGIASPPASPLPFHSPPHPHPPNI</sequence>
<name>A0AB34IZU3_PRYPA</name>
<dbReference type="Proteomes" id="UP001515480">
    <property type="component" value="Unassembled WGS sequence"/>
</dbReference>
<feature type="compositionally biased region" description="Pro residues" evidence="1">
    <location>
        <begin position="124"/>
        <end position="141"/>
    </location>
</feature>
<reference evidence="2 3" key="1">
    <citation type="journal article" date="2024" name="Science">
        <title>Giant polyketide synthase enzymes in the biosynthesis of giant marine polyether toxins.</title>
        <authorList>
            <person name="Fallon T.R."/>
            <person name="Shende V.V."/>
            <person name="Wierzbicki I.H."/>
            <person name="Pendleton A.L."/>
            <person name="Watervoot N.F."/>
            <person name="Auber R.P."/>
            <person name="Gonzalez D.J."/>
            <person name="Wisecaver J.H."/>
            <person name="Moore B.S."/>
        </authorList>
    </citation>
    <scope>NUCLEOTIDE SEQUENCE [LARGE SCALE GENOMIC DNA]</scope>
    <source>
        <strain evidence="2 3">12B1</strain>
    </source>
</reference>
<evidence type="ECO:0000256" key="1">
    <source>
        <dbReference type="SAM" id="MobiDB-lite"/>
    </source>
</evidence>
<dbReference type="EMBL" id="JBGBPQ010000015">
    <property type="protein sequence ID" value="KAL1510677.1"/>
    <property type="molecule type" value="Genomic_DNA"/>
</dbReference>